<evidence type="ECO:0000256" key="4">
    <source>
        <dbReference type="ARBA" id="ARBA00022475"/>
    </source>
</evidence>
<dbReference type="NCBIfam" id="TIGR00739">
    <property type="entry name" value="yajC"/>
    <property type="match status" value="1"/>
</dbReference>
<comment type="similarity">
    <text evidence="2">Belongs to the YajC family.</text>
</comment>
<dbReference type="PANTHER" id="PTHR33909">
    <property type="entry name" value="SEC TRANSLOCON ACCESSORY COMPLEX SUBUNIT YAJC"/>
    <property type="match status" value="1"/>
</dbReference>
<evidence type="ECO:0000313" key="11">
    <source>
        <dbReference type="EMBL" id="AEH50522.1"/>
    </source>
</evidence>
<feature type="transmembrane region" description="Helical" evidence="10">
    <location>
        <begin position="27"/>
        <end position="46"/>
    </location>
</feature>
<dbReference type="STRING" id="688269.Theth_0427"/>
<evidence type="ECO:0000256" key="10">
    <source>
        <dbReference type="SAM" id="Phobius"/>
    </source>
</evidence>
<keyword evidence="6" id="KW-0653">Protein transport</keyword>
<dbReference type="RefSeq" id="WP_013931745.1">
    <property type="nucleotide sequence ID" value="NC_015707.1"/>
</dbReference>
<keyword evidence="5 10" id="KW-0812">Transmembrane</keyword>
<evidence type="ECO:0000256" key="9">
    <source>
        <dbReference type="ARBA" id="ARBA00023136"/>
    </source>
</evidence>
<evidence type="ECO:0000256" key="2">
    <source>
        <dbReference type="ARBA" id="ARBA00006742"/>
    </source>
</evidence>
<evidence type="ECO:0000313" key="12">
    <source>
        <dbReference type="Proteomes" id="UP000006804"/>
    </source>
</evidence>
<name>F7YW34_9THEM</name>
<dbReference type="Proteomes" id="UP000006804">
    <property type="component" value="Chromosome"/>
</dbReference>
<dbReference type="PANTHER" id="PTHR33909:SF1">
    <property type="entry name" value="SEC TRANSLOCON ACCESSORY COMPLEX SUBUNIT YAJC"/>
    <property type="match status" value="1"/>
</dbReference>
<dbReference type="GO" id="GO:0005886">
    <property type="term" value="C:plasma membrane"/>
    <property type="evidence" value="ECO:0007669"/>
    <property type="project" value="UniProtKB-SubCell"/>
</dbReference>
<dbReference type="SMART" id="SM01323">
    <property type="entry name" value="YajC"/>
    <property type="match status" value="1"/>
</dbReference>
<gene>
    <name evidence="11" type="ORF">Theth_0427</name>
</gene>
<evidence type="ECO:0000256" key="1">
    <source>
        <dbReference type="ARBA" id="ARBA00004162"/>
    </source>
</evidence>
<dbReference type="GO" id="GO:0015031">
    <property type="term" value="P:protein transport"/>
    <property type="evidence" value="ECO:0007669"/>
    <property type="project" value="UniProtKB-KW"/>
</dbReference>
<evidence type="ECO:0000256" key="8">
    <source>
        <dbReference type="ARBA" id="ARBA00023010"/>
    </source>
</evidence>
<dbReference type="InterPro" id="IPR003849">
    <property type="entry name" value="Preprotein_translocase_YajC"/>
</dbReference>
<protein>
    <submittedName>
        <fullName evidence="11">Protein translocase subunit yajC</fullName>
    </submittedName>
</protein>
<dbReference type="EMBL" id="CP002351">
    <property type="protein sequence ID" value="AEH50522.1"/>
    <property type="molecule type" value="Genomic_DNA"/>
</dbReference>
<dbReference type="PRINTS" id="PR01853">
    <property type="entry name" value="YAJCTRNLCASE"/>
</dbReference>
<accession>F7YW34</accession>
<reference evidence="11 12" key="1">
    <citation type="submission" date="2010-11" db="EMBL/GenBank/DDBJ databases">
        <title>The complete genome of Thermotoga thermarum DSM 5069.</title>
        <authorList>
            <consortium name="US DOE Joint Genome Institute (JGI-PGF)"/>
            <person name="Lucas S."/>
            <person name="Copeland A."/>
            <person name="Lapidus A."/>
            <person name="Bruce D."/>
            <person name="Goodwin L."/>
            <person name="Pitluck S."/>
            <person name="Kyrpides N."/>
            <person name="Mavromatis K."/>
            <person name="Ivanova N."/>
            <person name="Zeytun A."/>
            <person name="Brettin T."/>
            <person name="Detter J.C."/>
            <person name="Tapia R."/>
            <person name="Han C."/>
            <person name="Land M."/>
            <person name="Hauser L."/>
            <person name="Markowitz V."/>
            <person name="Cheng J.-F."/>
            <person name="Hugenholtz P."/>
            <person name="Woyke T."/>
            <person name="Wu D."/>
            <person name="Spring S."/>
            <person name="Schroeder M."/>
            <person name="Brambilla E."/>
            <person name="Klenk H.-P."/>
            <person name="Eisen J.A."/>
        </authorList>
    </citation>
    <scope>NUCLEOTIDE SEQUENCE [LARGE SCALE GENOMIC DNA]</scope>
    <source>
        <strain evidence="11 12">DSM 5069</strain>
    </source>
</reference>
<dbReference type="PATRIC" id="fig|688269.3.peg.437"/>
<keyword evidence="7 10" id="KW-1133">Transmembrane helix</keyword>
<dbReference type="OrthoDB" id="9800132at2"/>
<evidence type="ECO:0000256" key="3">
    <source>
        <dbReference type="ARBA" id="ARBA00022448"/>
    </source>
</evidence>
<dbReference type="eggNOG" id="COG1862">
    <property type="taxonomic scope" value="Bacteria"/>
</dbReference>
<dbReference type="HOGENOM" id="CLU_116157_2_0_0"/>
<keyword evidence="4" id="KW-1003">Cell membrane</keyword>
<keyword evidence="3" id="KW-0813">Transport</keyword>
<sequence precursor="true">MNIVYSAAPGATGTSGTSTATGTGSTFSFFVLLILLFAMFYFLIILPQRRREKQFREMISNLKRGDVVITVGGIVGKVVDIRKDTVKIKTAMTTELEITKRAIATVLKEKEEETKEFEEGDSSKEDKK</sequence>
<evidence type="ECO:0000256" key="5">
    <source>
        <dbReference type="ARBA" id="ARBA00022692"/>
    </source>
</evidence>
<keyword evidence="12" id="KW-1185">Reference proteome</keyword>
<evidence type="ECO:0000256" key="7">
    <source>
        <dbReference type="ARBA" id="ARBA00022989"/>
    </source>
</evidence>
<organism evidence="11 12">
    <name type="scientific">Pseudothermotoga thermarum DSM 5069</name>
    <dbReference type="NCBI Taxonomy" id="688269"/>
    <lineage>
        <taxon>Bacteria</taxon>
        <taxon>Thermotogati</taxon>
        <taxon>Thermotogota</taxon>
        <taxon>Thermotogae</taxon>
        <taxon>Thermotogales</taxon>
        <taxon>Thermotogaceae</taxon>
        <taxon>Pseudothermotoga</taxon>
    </lineage>
</organism>
<dbReference type="AlphaFoldDB" id="F7YW34"/>
<dbReference type="KEGG" id="tta:Theth_0427"/>
<dbReference type="Pfam" id="PF02699">
    <property type="entry name" value="YajC"/>
    <property type="match status" value="1"/>
</dbReference>
<evidence type="ECO:0000256" key="6">
    <source>
        <dbReference type="ARBA" id="ARBA00022927"/>
    </source>
</evidence>
<comment type="subcellular location">
    <subcellularLocation>
        <location evidence="1">Cell membrane</location>
        <topology evidence="1">Single-pass membrane protein</topology>
    </subcellularLocation>
</comment>
<proteinExistence type="inferred from homology"/>
<keyword evidence="8" id="KW-0811">Translocation</keyword>
<keyword evidence="9 10" id="KW-0472">Membrane</keyword>